<dbReference type="AlphaFoldDB" id="A0AAD4Q387"/>
<name>A0AAD4Q387_9EURO</name>
<dbReference type="Pfam" id="PF11951">
    <property type="entry name" value="Fungal_trans_2"/>
    <property type="match status" value="1"/>
</dbReference>
<feature type="compositionally biased region" description="Polar residues" evidence="1">
    <location>
        <begin position="133"/>
        <end position="143"/>
    </location>
</feature>
<dbReference type="PANTHER" id="PTHR37540">
    <property type="entry name" value="TRANSCRIPTION FACTOR (ACR-2), PUTATIVE-RELATED-RELATED"/>
    <property type="match status" value="1"/>
</dbReference>
<proteinExistence type="predicted"/>
<dbReference type="EMBL" id="JAJTJA010000001">
    <property type="protein sequence ID" value="KAH8704814.1"/>
    <property type="molecule type" value="Genomic_DNA"/>
</dbReference>
<accession>A0AAD4Q387</accession>
<dbReference type="PANTHER" id="PTHR37540:SF5">
    <property type="entry name" value="TRANSCRIPTION FACTOR DOMAIN-CONTAINING PROTEIN"/>
    <property type="match status" value="1"/>
</dbReference>
<sequence length="600" mass="67113">MAPKSRSQQPGLIFVDGPSLNCNPADNKLQSARSALMRRVHTDKLSKFRREQALKLDQMLQAQRAATTTYTTGHQDVEQEMVLREHDTIRGNIRPLRPKRRISGSVTNGVVCRSDECPSTLRGPRDPAANAVTIPSPQTSISTGRLDPFMPDTTALGPAYHELANHLIKVIWPAFRGADHAQRCYMAWMAESDKEVLTCAYLFASSVHRDGMRIIHGPEDTDFESKEQLEYKGMTLRLVRERLSGHLSSGVSDSLIMCILFLAAHPDPKAASTERDPSPFTPPFTDLHSLNIYGSFPTHPSHWRMVHKCVQLRGGIQTLKLYRLGWLLSLCDLMYAANKLTKPTYPLCDLDSRPFVHSPPLLMLRVPELARHLTYSQGFSQLRLLNPPVKSCIVSVFLHLCELSQALHTIHTSDNSMMHNLGDCRNLVHHQLLNLPNQNDSPASILDDVDTSMREVNRARDIYLMCRYSALLYAIHVTFPLPRSLKNRKILLSAVRTSLSHIVGSVTELTPLELPPLELLLWPSTVAAISAGEGNSNRRWFVSIVQWLCQELAIKDWTHLLGILQSFAWVDAAGNEGAGQVWAEAILGSSSRTKKVDGTE</sequence>
<reference evidence="2" key="1">
    <citation type="submission" date="2021-12" db="EMBL/GenBank/DDBJ databases">
        <title>Convergent genome expansion in fungi linked to evolution of root-endophyte symbiosis.</title>
        <authorList>
            <consortium name="DOE Joint Genome Institute"/>
            <person name="Ke Y.-H."/>
            <person name="Bonito G."/>
            <person name="Liao H.-L."/>
            <person name="Looney B."/>
            <person name="Rojas-Flechas A."/>
            <person name="Nash J."/>
            <person name="Hameed K."/>
            <person name="Schadt C."/>
            <person name="Martin F."/>
            <person name="Crous P.W."/>
            <person name="Miettinen O."/>
            <person name="Magnuson J.K."/>
            <person name="Labbe J."/>
            <person name="Jacobson D."/>
            <person name="Doktycz M.J."/>
            <person name="Veneault-Fourrey C."/>
            <person name="Kuo A."/>
            <person name="Mondo S."/>
            <person name="Calhoun S."/>
            <person name="Riley R."/>
            <person name="Ohm R."/>
            <person name="LaButti K."/>
            <person name="Andreopoulos B."/>
            <person name="Pangilinan J."/>
            <person name="Nolan M."/>
            <person name="Tritt A."/>
            <person name="Clum A."/>
            <person name="Lipzen A."/>
            <person name="Daum C."/>
            <person name="Barry K."/>
            <person name="Grigoriev I.V."/>
            <person name="Vilgalys R."/>
        </authorList>
    </citation>
    <scope>NUCLEOTIDE SEQUENCE</scope>
    <source>
        <strain evidence="2">PMI_201</strain>
    </source>
</reference>
<gene>
    <name evidence="2" type="ORF">BGW36DRAFT_366209</name>
</gene>
<protein>
    <recommendedName>
        <fullName evidence="4">Tachykinin family protein</fullName>
    </recommendedName>
</protein>
<evidence type="ECO:0000313" key="2">
    <source>
        <dbReference type="EMBL" id="KAH8704814.1"/>
    </source>
</evidence>
<evidence type="ECO:0000256" key="1">
    <source>
        <dbReference type="SAM" id="MobiDB-lite"/>
    </source>
</evidence>
<evidence type="ECO:0000313" key="3">
    <source>
        <dbReference type="Proteomes" id="UP001201262"/>
    </source>
</evidence>
<dbReference type="GeneID" id="70245010"/>
<evidence type="ECO:0008006" key="4">
    <source>
        <dbReference type="Google" id="ProtNLM"/>
    </source>
</evidence>
<organism evidence="2 3">
    <name type="scientific">Talaromyces proteolyticus</name>
    <dbReference type="NCBI Taxonomy" id="1131652"/>
    <lineage>
        <taxon>Eukaryota</taxon>
        <taxon>Fungi</taxon>
        <taxon>Dikarya</taxon>
        <taxon>Ascomycota</taxon>
        <taxon>Pezizomycotina</taxon>
        <taxon>Eurotiomycetes</taxon>
        <taxon>Eurotiomycetidae</taxon>
        <taxon>Eurotiales</taxon>
        <taxon>Trichocomaceae</taxon>
        <taxon>Talaromyces</taxon>
        <taxon>Talaromyces sect. Bacilispori</taxon>
    </lineage>
</organism>
<dbReference type="InterPro" id="IPR021858">
    <property type="entry name" value="Fun_TF"/>
</dbReference>
<dbReference type="Proteomes" id="UP001201262">
    <property type="component" value="Unassembled WGS sequence"/>
</dbReference>
<keyword evidence="3" id="KW-1185">Reference proteome</keyword>
<dbReference type="RefSeq" id="XP_046077435.1">
    <property type="nucleotide sequence ID" value="XM_046214723.1"/>
</dbReference>
<comment type="caution">
    <text evidence="2">The sequence shown here is derived from an EMBL/GenBank/DDBJ whole genome shotgun (WGS) entry which is preliminary data.</text>
</comment>
<feature type="region of interest" description="Disordered" evidence="1">
    <location>
        <begin position="117"/>
        <end position="147"/>
    </location>
</feature>